<organism evidence="2 3">
    <name type="scientific">Oryza sativa subsp. japonica</name>
    <name type="common">Rice</name>
    <dbReference type="NCBI Taxonomy" id="39947"/>
    <lineage>
        <taxon>Eukaryota</taxon>
        <taxon>Viridiplantae</taxon>
        <taxon>Streptophyta</taxon>
        <taxon>Embryophyta</taxon>
        <taxon>Tracheophyta</taxon>
        <taxon>Spermatophyta</taxon>
        <taxon>Magnoliopsida</taxon>
        <taxon>Liliopsida</taxon>
        <taxon>Poales</taxon>
        <taxon>Poaceae</taxon>
        <taxon>BOP clade</taxon>
        <taxon>Oryzoideae</taxon>
        <taxon>Oryzeae</taxon>
        <taxon>Oryzinae</taxon>
        <taxon>Oryza</taxon>
        <taxon>Oryza sativa</taxon>
    </lineage>
</organism>
<keyword evidence="3" id="KW-1185">Reference proteome</keyword>
<dbReference type="AlphaFoldDB" id="A0A0P0Y0W9"/>
<reference evidence="3" key="1">
    <citation type="journal article" date="2005" name="Nature">
        <title>The map-based sequence of the rice genome.</title>
        <authorList>
            <consortium name="International rice genome sequencing project (IRGSP)"/>
            <person name="Matsumoto T."/>
            <person name="Wu J."/>
            <person name="Kanamori H."/>
            <person name="Katayose Y."/>
            <person name="Fujisawa M."/>
            <person name="Namiki N."/>
            <person name="Mizuno H."/>
            <person name="Yamamoto K."/>
            <person name="Antonio B.A."/>
            <person name="Baba T."/>
            <person name="Sakata K."/>
            <person name="Nagamura Y."/>
            <person name="Aoki H."/>
            <person name="Arikawa K."/>
            <person name="Arita K."/>
            <person name="Bito T."/>
            <person name="Chiden Y."/>
            <person name="Fujitsuka N."/>
            <person name="Fukunaka R."/>
            <person name="Hamada M."/>
            <person name="Harada C."/>
            <person name="Hayashi A."/>
            <person name="Hijishita S."/>
            <person name="Honda M."/>
            <person name="Hosokawa S."/>
            <person name="Ichikawa Y."/>
            <person name="Idonuma A."/>
            <person name="Iijima M."/>
            <person name="Ikeda M."/>
            <person name="Ikeno M."/>
            <person name="Ito K."/>
            <person name="Ito S."/>
            <person name="Ito T."/>
            <person name="Ito Y."/>
            <person name="Ito Y."/>
            <person name="Iwabuchi A."/>
            <person name="Kamiya K."/>
            <person name="Karasawa W."/>
            <person name="Kurita K."/>
            <person name="Katagiri S."/>
            <person name="Kikuta A."/>
            <person name="Kobayashi H."/>
            <person name="Kobayashi N."/>
            <person name="Machita K."/>
            <person name="Maehara T."/>
            <person name="Masukawa M."/>
            <person name="Mizubayashi T."/>
            <person name="Mukai Y."/>
            <person name="Nagasaki H."/>
            <person name="Nagata Y."/>
            <person name="Naito S."/>
            <person name="Nakashima M."/>
            <person name="Nakama Y."/>
            <person name="Nakamichi Y."/>
            <person name="Nakamura M."/>
            <person name="Meguro A."/>
            <person name="Negishi M."/>
            <person name="Ohta I."/>
            <person name="Ohta T."/>
            <person name="Okamoto M."/>
            <person name="Ono N."/>
            <person name="Saji S."/>
            <person name="Sakaguchi M."/>
            <person name="Sakai K."/>
            <person name="Shibata M."/>
            <person name="Shimokawa T."/>
            <person name="Song J."/>
            <person name="Takazaki Y."/>
            <person name="Terasawa K."/>
            <person name="Tsugane M."/>
            <person name="Tsuji K."/>
            <person name="Ueda S."/>
            <person name="Waki K."/>
            <person name="Yamagata H."/>
            <person name="Yamamoto M."/>
            <person name="Yamamoto S."/>
            <person name="Yamane H."/>
            <person name="Yoshiki S."/>
            <person name="Yoshihara R."/>
            <person name="Yukawa K."/>
            <person name="Zhong H."/>
            <person name="Yano M."/>
            <person name="Yuan Q."/>
            <person name="Ouyang S."/>
            <person name="Liu J."/>
            <person name="Jones K.M."/>
            <person name="Gansberger K."/>
            <person name="Moffat K."/>
            <person name="Hill J."/>
            <person name="Bera J."/>
            <person name="Fadrosh D."/>
            <person name="Jin S."/>
            <person name="Johri S."/>
            <person name="Kim M."/>
            <person name="Overton L."/>
            <person name="Reardon M."/>
            <person name="Tsitrin T."/>
            <person name="Vuong H."/>
            <person name="Weaver B."/>
            <person name="Ciecko A."/>
            <person name="Tallon L."/>
            <person name="Jackson J."/>
            <person name="Pai G."/>
            <person name="Aken S.V."/>
            <person name="Utterback T."/>
            <person name="Reidmuller S."/>
            <person name="Feldblyum T."/>
            <person name="Hsiao J."/>
            <person name="Zismann V."/>
            <person name="Iobst S."/>
            <person name="de Vazeille A.R."/>
            <person name="Buell C.R."/>
            <person name="Ying K."/>
            <person name="Li Y."/>
            <person name="Lu T."/>
            <person name="Huang Y."/>
            <person name="Zhao Q."/>
            <person name="Feng Q."/>
            <person name="Zhang L."/>
            <person name="Zhu J."/>
            <person name="Weng Q."/>
            <person name="Mu J."/>
            <person name="Lu Y."/>
            <person name="Fan D."/>
            <person name="Liu Y."/>
            <person name="Guan J."/>
            <person name="Zhang Y."/>
            <person name="Yu S."/>
            <person name="Liu X."/>
            <person name="Zhang Y."/>
            <person name="Hong G."/>
            <person name="Han B."/>
            <person name="Choisne N."/>
            <person name="Demange N."/>
            <person name="Orjeda G."/>
            <person name="Samain S."/>
            <person name="Cattolico L."/>
            <person name="Pelletier E."/>
            <person name="Couloux A."/>
            <person name="Segurens B."/>
            <person name="Wincker P."/>
            <person name="D'Hont A."/>
            <person name="Scarpelli C."/>
            <person name="Weissenbach J."/>
            <person name="Salanoubat M."/>
            <person name="Quetier F."/>
            <person name="Yu Y."/>
            <person name="Kim H.R."/>
            <person name="Rambo T."/>
            <person name="Currie J."/>
            <person name="Collura K."/>
            <person name="Luo M."/>
            <person name="Yang T."/>
            <person name="Ammiraju J.S.S."/>
            <person name="Engler F."/>
            <person name="Soderlund C."/>
            <person name="Wing R.A."/>
            <person name="Palmer L.E."/>
            <person name="de la Bastide M."/>
            <person name="Spiegel L."/>
            <person name="Nascimento L."/>
            <person name="Zutavern T."/>
            <person name="O'Shaughnessy A."/>
            <person name="Dike S."/>
            <person name="Dedhia N."/>
            <person name="Preston R."/>
            <person name="Balija V."/>
            <person name="McCombie W.R."/>
            <person name="Chow T."/>
            <person name="Chen H."/>
            <person name="Chung M."/>
            <person name="Chen C."/>
            <person name="Shaw J."/>
            <person name="Wu H."/>
            <person name="Hsiao K."/>
            <person name="Chao Y."/>
            <person name="Chu M."/>
            <person name="Cheng C."/>
            <person name="Hour A."/>
            <person name="Lee P."/>
            <person name="Lin S."/>
            <person name="Lin Y."/>
            <person name="Liou J."/>
            <person name="Liu S."/>
            <person name="Hsing Y."/>
            <person name="Raghuvanshi S."/>
            <person name="Mohanty A."/>
            <person name="Bharti A.K."/>
            <person name="Gaur A."/>
            <person name="Gupta V."/>
            <person name="Kumar D."/>
            <person name="Ravi V."/>
            <person name="Vij S."/>
            <person name="Kapur A."/>
            <person name="Khurana P."/>
            <person name="Khurana P."/>
            <person name="Khurana J.P."/>
            <person name="Tyagi A.K."/>
            <person name="Gaikwad K."/>
            <person name="Singh A."/>
            <person name="Dalal V."/>
            <person name="Srivastava S."/>
            <person name="Dixit A."/>
            <person name="Pal A.K."/>
            <person name="Ghazi I.A."/>
            <person name="Yadav M."/>
            <person name="Pandit A."/>
            <person name="Bhargava A."/>
            <person name="Sureshbabu K."/>
            <person name="Batra K."/>
            <person name="Sharma T.R."/>
            <person name="Mohapatra T."/>
            <person name="Singh N.K."/>
            <person name="Messing J."/>
            <person name="Nelson A.B."/>
            <person name="Fuks G."/>
            <person name="Kavchok S."/>
            <person name="Keizer G."/>
            <person name="Linton E."/>
            <person name="Llaca V."/>
            <person name="Song R."/>
            <person name="Tanyolac B."/>
            <person name="Young S."/>
            <person name="Ho-Il K."/>
            <person name="Hahn J.H."/>
            <person name="Sangsakoo G."/>
            <person name="Vanavichit A."/>
            <person name="de Mattos Luiz.A.T."/>
            <person name="Zimmer P.D."/>
            <person name="Malone G."/>
            <person name="Dellagostin O."/>
            <person name="de Oliveira A.C."/>
            <person name="Bevan M."/>
            <person name="Bancroft I."/>
            <person name="Minx P."/>
            <person name="Cordum H."/>
            <person name="Wilson R."/>
            <person name="Cheng Z."/>
            <person name="Jin W."/>
            <person name="Jiang J."/>
            <person name="Leong S.A."/>
            <person name="Iwama H."/>
            <person name="Gojobori T."/>
            <person name="Itoh T."/>
            <person name="Niimura Y."/>
            <person name="Fujii Y."/>
            <person name="Habara T."/>
            <person name="Sakai H."/>
            <person name="Sato Y."/>
            <person name="Wilson G."/>
            <person name="Kumar K."/>
            <person name="McCouch S."/>
            <person name="Juretic N."/>
            <person name="Hoen D."/>
            <person name="Wright S."/>
            <person name="Bruskiewich R."/>
            <person name="Bureau T."/>
            <person name="Miyao A."/>
            <person name="Hirochika H."/>
            <person name="Nishikawa T."/>
            <person name="Kadowaki K."/>
            <person name="Sugiura M."/>
            <person name="Burr B."/>
            <person name="Sasaki T."/>
        </authorList>
    </citation>
    <scope>NUCLEOTIDE SEQUENCE [LARGE SCALE GENOMIC DNA]</scope>
    <source>
        <strain evidence="3">cv. Nipponbare</strain>
    </source>
</reference>
<proteinExistence type="predicted"/>
<sequence length="92" mass="9814">WSTGENRESRSLSNGCSSIGRLSNGQSATGEEIGRLPFDRTCRTAPVRQAGLSNCPCSTGGLSNCPCSTGYPSNWRSSTGSRSPFICNKLFF</sequence>
<gene>
    <name evidence="2" type="ordered locus">Os11g0257800</name>
    <name evidence="2" type="ORF">OSNPB_110257800</name>
</gene>
<protein>
    <submittedName>
        <fullName evidence="2">Os11g0257800 protein</fullName>
    </submittedName>
</protein>
<reference evidence="2 3" key="2">
    <citation type="journal article" date="2013" name="Plant Cell Physiol.">
        <title>Rice Annotation Project Database (RAP-DB): an integrative and interactive database for rice genomics.</title>
        <authorList>
            <person name="Sakai H."/>
            <person name="Lee S.S."/>
            <person name="Tanaka T."/>
            <person name="Numa H."/>
            <person name="Kim J."/>
            <person name="Kawahara Y."/>
            <person name="Wakimoto H."/>
            <person name="Yang C.C."/>
            <person name="Iwamoto M."/>
            <person name="Abe T."/>
            <person name="Yamada Y."/>
            <person name="Muto A."/>
            <person name="Inokuchi H."/>
            <person name="Ikemura T."/>
            <person name="Matsumoto T."/>
            <person name="Sasaki T."/>
            <person name="Itoh T."/>
        </authorList>
    </citation>
    <scope>NUCLEOTIDE SEQUENCE [LARGE SCALE GENOMIC DNA]</scope>
    <source>
        <strain evidence="3">cv. Nipponbare</strain>
    </source>
</reference>
<feature type="compositionally biased region" description="Polar residues" evidence="1">
    <location>
        <begin position="11"/>
        <end position="29"/>
    </location>
</feature>
<evidence type="ECO:0000313" key="2">
    <source>
        <dbReference type="EMBL" id="BAT13480.1"/>
    </source>
</evidence>
<feature type="region of interest" description="Disordered" evidence="1">
    <location>
        <begin position="1"/>
        <end position="31"/>
    </location>
</feature>
<feature type="compositionally biased region" description="Basic and acidic residues" evidence="1">
    <location>
        <begin position="1"/>
        <end position="10"/>
    </location>
</feature>
<dbReference type="ExpressionAtlas" id="A0A0P0Y0W9">
    <property type="expression patterns" value="baseline and differential"/>
</dbReference>
<dbReference type="EMBL" id="AP014967">
    <property type="protein sequence ID" value="BAT13480.1"/>
    <property type="molecule type" value="Genomic_DNA"/>
</dbReference>
<reference evidence="2 3" key="3">
    <citation type="journal article" date="2013" name="Rice">
        <title>Improvement of the Oryza sativa Nipponbare reference genome using next generation sequence and optical map data.</title>
        <authorList>
            <person name="Kawahara Y."/>
            <person name="de la Bastide M."/>
            <person name="Hamilton J.P."/>
            <person name="Kanamori H."/>
            <person name="McCombie W.R."/>
            <person name="Ouyang S."/>
            <person name="Schwartz D.C."/>
            <person name="Tanaka T."/>
            <person name="Wu J."/>
            <person name="Zhou S."/>
            <person name="Childs K.L."/>
            <person name="Davidson R.M."/>
            <person name="Lin H."/>
            <person name="Quesada-Ocampo L."/>
            <person name="Vaillancourt B."/>
            <person name="Sakai H."/>
            <person name="Lee S.S."/>
            <person name="Kim J."/>
            <person name="Numa H."/>
            <person name="Itoh T."/>
            <person name="Buell C.R."/>
            <person name="Matsumoto T."/>
        </authorList>
    </citation>
    <scope>NUCLEOTIDE SEQUENCE [LARGE SCALE GENOMIC DNA]</scope>
    <source>
        <strain evidence="3">cv. Nipponbare</strain>
    </source>
</reference>
<feature type="non-terminal residue" evidence="2">
    <location>
        <position position="1"/>
    </location>
</feature>
<dbReference type="Proteomes" id="UP000059680">
    <property type="component" value="Chromosome 11"/>
</dbReference>
<dbReference type="Gramene" id="Os11t0257800-02">
    <property type="protein sequence ID" value="Os11t0257800-02"/>
    <property type="gene ID" value="Os11g0257800"/>
</dbReference>
<evidence type="ECO:0000313" key="3">
    <source>
        <dbReference type="Proteomes" id="UP000059680"/>
    </source>
</evidence>
<name>A0A0P0Y0W9_ORYSJ</name>
<accession>A0A0P0Y0W9</accession>
<evidence type="ECO:0000256" key="1">
    <source>
        <dbReference type="SAM" id="MobiDB-lite"/>
    </source>
</evidence>